<accession>A0A918QBD8</accession>
<gene>
    <name evidence="1" type="ORF">GCM10007049_36570</name>
</gene>
<dbReference type="EMBL" id="BMWX01000009">
    <property type="protein sequence ID" value="GGZ39857.1"/>
    <property type="molecule type" value="Genomic_DNA"/>
</dbReference>
<name>A0A918QBD8_9BACT</name>
<keyword evidence="2" id="KW-1185">Reference proteome</keyword>
<reference evidence="1" key="2">
    <citation type="submission" date="2020-09" db="EMBL/GenBank/DDBJ databases">
        <authorList>
            <person name="Sun Q."/>
            <person name="Kim S."/>
        </authorList>
    </citation>
    <scope>NUCLEOTIDE SEQUENCE</scope>
    <source>
        <strain evidence="1">KCTC 12368</strain>
    </source>
</reference>
<comment type="caution">
    <text evidence="1">The sequence shown here is derived from an EMBL/GenBank/DDBJ whole genome shotgun (WGS) entry which is preliminary data.</text>
</comment>
<evidence type="ECO:0000313" key="2">
    <source>
        <dbReference type="Proteomes" id="UP000619457"/>
    </source>
</evidence>
<dbReference type="AlphaFoldDB" id="A0A918QBD8"/>
<evidence type="ECO:0000313" key="1">
    <source>
        <dbReference type="EMBL" id="GGZ39857.1"/>
    </source>
</evidence>
<sequence>MLLKSDDIKRLEIDFDSGILPPPFSHQFKLKISFEKSFINTQFTMRYTDRDELSLEEIESEGFTENDDVDFVGEIPMVWQKPIIDLYAQTKWSNKKELDENGGIKIMAKDVHGKISRSLPLNQEVWHMLSQELIQAIFEVSQKEAPLTVRYLDIDNDSVKSCAITMKFSIRKPILEINDQITERDWEECRELLGYVYLPDYDYELATETMPKKRGKYIDCGDGLWHKFGKGVINLDESFDAVSKIQQGFDKLNQL</sequence>
<reference evidence="1" key="1">
    <citation type="journal article" date="2014" name="Int. J. Syst. Evol. Microbiol.">
        <title>Complete genome sequence of Corynebacterium casei LMG S-19264T (=DSM 44701T), isolated from a smear-ripened cheese.</title>
        <authorList>
            <consortium name="US DOE Joint Genome Institute (JGI-PGF)"/>
            <person name="Walter F."/>
            <person name="Albersmeier A."/>
            <person name="Kalinowski J."/>
            <person name="Ruckert C."/>
        </authorList>
    </citation>
    <scope>NUCLEOTIDE SEQUENCE</scope>
    <source>
        <strain evidence="1">KCTC 12368</strain>
    </source>
</reference>
<proteinExistence type="predicted"/>
<organism evidence="1 2">
    <name type="scientific">Echinicola pacifica</name>
    <dbReference type="NCBI Taxonomy" id="346377"/>
    <lineage>
        <taxon>Bacteria</taxon>
        <taxon>Pseudomonadati</taxon>
        <taxon>Bacteroidota</taxon>
        <taxon>Cytophagia</taxon>
        <taxon>Cytophagales</taxon>
        <taxon>Cyclobacteriaceae</taxon>
        <taxon>Echinicola</taxon>
    </lineage>
</organism>
<dbReference type="RefSeq" id="WP_018476036.1">
    <property type="nucleotide sequence ID" value="NZ_BMWX01000009.1"/>
</dbReference>
<protein>
    <submittedName>
        <fullName evidence="1">Uncharacterized protein</fullName>
    </submittedName>
</protein>
<dbReference type="Proteomes" id="UP000619457">
    <property type="component" value="Unassembled WGS sequence"/>
</dbReference>